<organism evidence="3 4">
    <name type="scientific">Mus caroli</name>
    <name type="common">Ryukyu mouse</name>
    <name type="synonym">Ricefield mouse</name>
    <dbReference type="NCBI Taxonomy" id="10089"/>
    <lineage>
        <taxon>Eukaryota</taxon>
        <taxon>Metazoa</taxon>
        <taxon>Chordata</taxon>
        <taxon>Craniata</taxon>
        <taxon>Vertebrata</taxon>
        <taxon>Euteleostomi</taxon>
        <taxon>Mammalia</taxon>
        <taxon>Eutheria</taxon>
        <taxon>Euarchontoglires</taxon>
        <taxon>Glires</taxon>
        <taxon>Rodentia</taxon>
        <taxon>Myomorpha</taxon>
        <taxon>Muroidea</taxon>
        <taxon>Muridae</taxon>
        <taxon>Murinae</taxon>
        <taxon>Mus</taxon>
        <taxon>Mus</taxon>
    </lineage>
</organism>
<evidence type="ECO:0000256" key="1">
    <source>
        <dbReference type="SAM" id="Coils"/>
    </source>
</evidence>
<dbReference type="InterPro" id="IPR028728">
    <property type="entry name" value="Astrin"/>
</dbReference>
<dbReference type="Proteomes" id="UP000515126">
    <property type="component" value="Chromosome 11"/>
</dbReference>
<dbReference type="GO" id="GO:0051988">
    <property type="term" value="P:regulation of attachment of spindle microtubules to kinetochore"/>
    <property type="evidence" value="ECO:0007669"/>
    <property type="project" value="InterPro"/>
</dbReference>
<dbReference type="GeneID" id="110306031"/>
<feature type="region of interest" description="Disordered" evidence="2">
    <location>
        <begin position="437"/>
        <end position="459"/>
    </location>
</feature>
<feature type="coiled-coil region" evidence="1">
    <location>
        <begin position="516"/>
        <end position="543"/>
    </location>
</feature>
<feature type="coiled-coil region" evidence="1">
    <location>
        <begin position="980"/>
        <end position="1007"/>
    </location>
</feature>
<keyword evidence="1" id="KW-0175">Coiled coil</keyword>
<feature type="coiled-coil region" evidence="1">
    <location>
        <begin position="811"/>
        <end position="838"/>
    </location>
</feature>
<gene>
    <name evidence="4" type="primary">Spag5</name>
</gene>
<feature type="region of interest" description="Disordered" evidence="2">
    <location>
        <begin position="84"/>
        <end position="105"/>
    </location>
</feature>
<evidence type="ECO:0000256" key="2">
    <source>
        <dbReference type="SAM" id="MobiDB-lite"/>
    </source>
</evidence>
<evidence type="ECO:0000313" key="4">
    <source>
        <dbReference type="RefSeq" id="XP_021033881.1"/>
    </source>
</evidence>
<dbReference type="CTD" id="10615"/>
<reference evidence="4" key="1">
    <citation type="submission" date="2025-08" db="UniProtKB">
        <authorList>
            <consortium name="RefSeq"/>
        </authorList>
    </citation>
    <scope>IDENTIFICATION</scope>
</reference>
<proteinExistence type="predicted"/>
<evidence type="ECO:0000313" key="3">
    <source>
        <dbReference type="Proteomes" id="UP000515126"/>
    </source>
</evidence>
<protein>
    <submittedName>
        <fullName evidence="4">Sperm-associated antigen 5</fullName>
    </submittedName>
</protein>
<dbReference type="PANTHER" id="PTHR15347">
    <property type="entry name" value="SPERM-ASSOCIATED ANTIGEN 5"/>
    <property type="match status" value="1"/>
</dbReference>
<dbReference type="RefSeq" id="XP_021033881.1">
    <property type="nucleotide sequence ID" value="XM_021178222.2"/>
</dbReference>
<accession>A0A6P5QRX4</accession>
<keyword evidence="3" id="KW-1185">Reference proteome</keyword>
<sequence>MWRVKTLNLGLSPSPQKGKPAMSTPLRELKLQPEALDDSGKGPSKISSLTPYLCRLELKERCTNSSPVDFINTENNFLSEQFSHPSTHIEACQPRSDPTPEGNSLSDTLEEAIETVDDFIVDPRDDSIVESMVLLPFSLGQQQDLMLQAHLDTTAERTKSSLNESLGLEDLVGKEVAPCVEDSLTEIVAIRPEQPTFQDPPLGHSDTEAAPVDLVPSENVLNFSMARLSPSAVLTQDFSVDHVDPGEETVENRVLQEMETSFPTFPEEAELGEQAPAANAEAVSPLCLTSSLVEMGPQEAPGATIEDSSRIPGLESETWMSPLAWLEKGVNTSVMLQNLRQSLSFSSVLQDAAVGNTPLATCSVGTSFTPPAPLEVGTKDSTSETERLLLGGSCRPPDLATLSRHDLEENLLNSLVLLEVLSHQLQAWKSQLTVPHREVRDSSTQTDSSPCGVTKTPKHLQDSKEIRQALLQARNVMQSWGLVSRDLMTLLHLSLTHVQEGRVTVSQESQRSKTLVSFCSRVLKKLKAKLQSLKTECEEARHSEEMALKGKAAAEAVLEAFRAHASQRISQLEQGLTSMQEFRGLLQEAQTQLIGLHTEQKELAQQTVSLSSALQQDWTSVQLNYGIWAALLSRSRELTKKLTAKSRQALQERDAAIEEKKQVVKEVEQVSAHLEDCKGQIEQLKLENSRLTADLSAQLQILTSTDSQLKELRSQHSRCVQDLAVKDELLCQLTQSNKEQATQWQKEEMELKHIQAELLQQQAVLAKEVQDLRETVEFIDEESQVAHRELGQIESQLKVTLELLRERSLQCETLRDTVDSLRAELASTEAKHEKQALEKTHQHSQELWLLAEQLQTLTLFLQAKLKENKAESEIILPSTGSAPAQEHPLSNDSSISEQTPTAAVDEVPEPAPVPLLGSVKSAFTRVASMASFQPTETPDLEKSLAEMSTVLQELKSLCSLLQESKEEATGVLQREICELHSRLQAQEEEHQEALKAKEAEMEKLNQALCLLRKNEKELLEVIQKQNEKILGQIDKSGQLINLREEVTQLTQSLRRAETETKVLQEALEGQLDPSCQLMATNWIQEKVFLSQEVSKLRVMFLEMKTEKEQLMDKYLSHRHILEENLRRSDTELKKLDDTIQHVYETLLSIPETMRSCKELQGLLEFLS</sequence>
<feature type="coiled-coil region" evidence="1">
    <location>
        <begin position="1039"/>
        <end position="1066"/>
    </location>
</feature>
<dbReference type="KEGG" id="mcal:110306031"/>
<feature type="region of interest" description="Disordered" evidence="2">
    <location>
        <begin position="877"/>
        <end position="909"/>
    </location>
</feature>
<dbReference type="GO" id="GO:0051301">
    <property type="term" value="P:cell division"/>
    <property type="evidence" value="ECO:0007669"/>
    <property type="project" value="InterPro"/>
</dbReference>
<feature type="region of interest" description="Disordered" evidence="2">
    <location>
        <begin position="1"/>
        <end position="44"/>
    </location>
</feature>
<feature type="compositionally biased region" description="Polar residues" evidence="2">
    <location>
        <begin position="878"/>
        <end position="899"/>
    </location>
</feature>
<dbReference type="AlphaFoldDB" id="A0A6P5QRX4"/>
<feature type="coiled-coil region" evidence="1">
    <location>
        <begin position="667"/>
        <end position="694"/>
    </location>
</feature>
<feature type="compositionally biased region" description="Polar residues" evidence="2">
    <location>
        <begin position="442"/>
        <end position="451"/>
    </location>
</feature>
<name>A0A6P5QRX4_MUSCR</name>
<dbReference type="PANTHER" id="PTHR15347:SF1">
    <property type="entry name" value="SPERM-ASSOCIATED ANTIGEN 5"/>
    <property type="match status" value="1"/>
</dbReference>